<proteinExistence type="predicted"/>
<feature type="compositionally biased region" description="Polar residues" evidence="1">
    <location>
        <begin position="1"/>
        <end position="12"/>
    </location>
</feature>
<comment type="caution">
    <text evidence="2">The sequence shown here is derived from an EMBL/GenBank/DDBJ whole genome shotgun (WGS) entry which is preliminary data.</text>
</comment>
<evidence type="ECO:0008006" key="4">
    <source>
        <dbReference type="Google" id="ProtNLM"/>
    </source>
</evidence>
<organism evidence="2 3">
    <name type="scientific">Rhizobium paranaense</name>
    <dbReference type="NCBI Taxonomy" id="1650438"/>
    <lineage>
        <taxon>Bacteria</taxon>
        <taxon>Pseudomonadati</taxon>
        <taxon>Pseudomonadota</taxon>
        <taxon>Alphaproteobacteria</taxon>
        <taxon>Hyphomicrobiales</taxon>
        <taxon>Rhizobiaceae</taxon>
        <taxon>Rhizobium/Agrobacterium group</taxon>
        <taxon>Rhizobium</taxon>
    </lineage>
</organism>
<dbReference type="AlphaFoldDB" id="A0A7W8XVH1"/>
<keyword evidence="3" id="KW-1185">Reference proteome</keyword>
<evidence type="ECO:0000313" key="3">
    <source>
        <dbReference type="Proteomes" id="UP000549882"/>
    </source>
</evidence>
<dbReference type="Proteomes" id="UP000549882">
    <property type="component" value="Unassembled WGS sequence"/>
</dbReference>
<evidence type="ECO:0000256" key="1">
    <source>
        <dbReference type="SAM" id="MobiDB-lite"/>
    </source>
</evidence>
<gene>
    <name evidence="2" type="ORF">GGD50_004998</name>
</gene>
<feature type="region of interest" description="Disordered" evidence="1">
    <location>
        <begin position="1"/>
        <end position="20"/>
    </location>
</feature>
<protein>
    <recommendedName>
        <fullName evidence="4">DNA-binding protein</fullName>
    </recommendedName>
</protein>
<dbReference type="EMBL" id="JACHBI010000012">
    <property type="protein sequence ID" value="MBB5576355.1"/>
    <property type="molecule type" value="Genomic_DNA"/>
</dbReference>
<sequence>MMTAETTSSNPMPMQRPRLRRSDVPNYLACKHGIDIAVSTLAKMATVGGGPAMQYSGRIPLYHVQDLDTWAEERLSKAVRSTSERSLVGKQCLSDQR</sequence>
<name>A0A7W8XVH1_9HYPH</name>
<evidence type="ECO:0000313" key="2">
    <source>
        <dbReference type="EMBL" id="MBB5576355.1"/>
    </source>
</evidence>
<reference evidence="2 3" key="1">
    <citation type="submission" date="2020-08" db="EMBL/GenBank/DDBJ databases">
        <title>Genomic Encyclopedia of Type Strains, Phase IV (KMG-V): Genome sequencing to study the core and pangenomes of soil and plant-associated prokaryotes.</title>
        <authorList>
            <person name="Whitman W."/>
        </authorList>
    </citation>
    <scope>NUCLEOTIDE SEQUENCE [LARGE SCALE GENOMIC DNA]</scope>
    <source>
        <strain evidence="2 3">SEMIA 4064</strain>
    </source>
</reference>
<dbReference type="RefSeq" id="WP_246451487.1">
    <property type="nucleotide sequence ID" value="NZ_JACHBI010000012.1"/>
</dbReference>
<accession>A0A7W8XVH1</accession>